<feature type="compositionally biased region" description="Low complexity" evidence="8">
    <location>
        <begin position="35"/>
        <end position="71"/>
    </location>
</feature>
<name>A0A371HXZ5_MUCPR</name>
<evidence type="ECO:0000256" key="3">
    <source>
        <dbReference type="ARBA" id="ARBA00023125"/>
    </source>
</evidence>
<accession>A0A371HXZ5</accession>
<dbReference type="Proteomes" id="UP000257109">
    <property type="component" value="Unassembled WGS sequence"/>
</dbReference>
<dbReference type="GO" id="GO:0003700">
    <property type="term" value="F:DNA-binding transcription factor activity"/>
    <property type="evidence" value="ECO:0007669"/>
    <property type="project" value="InterPro"/>
</dbReference>
<evidence type="ECO:0000256" key="2">
    <source>
        <dbReference type="ARBA" id="ARBA00023015"/>
    </source>
</evidence>
<keyword evidence="11" id="KW-1185">Reference proteome</keyword>
<organism evidence="10 11">
    <name type="scientific">Mucuna pruriens</name>
    <name type="common">Velvet bean</name>
    <name type="synonym">Dolichos pruriens</name>
    <dbReference type="NCBI Taxonomy" id="157652"/>
    <lineage>
        <taxon>Eukaryota</taxon>
        <taxon>Viridiplantae</taxon>
        <taxon>Streptophyta</taxon>
        <taxon>Embryophyta</taxon>
        <taxon>Tracheophyta</taxon>
        <taxon>Spermatophyta</taxon>
        <taxon>Magnoliopsida</taxon>
        <taxon>eudicotyledons</taxon>
        <taxon>Gunneridae</taxon>
        <taxon>Pentapetalae</taxon>
        <taxon>rosids</taxon>
        <taxon>fabids</taxon>
        <taxon>Fabales</taxon>
        <taxon>Fabaceae</taxon>
        <taxon>Papilionoideae</taxon>
        <taxon>50 kb inversion clade</taxon>
        <taxon>NPAAA clade</taxon>
        <taxon>indigoferoid/millettioid clade</taxon>
        <taxon>Phaseoleae</taxon>
        <taxon>Mucuna</taxon>
    </lineage>
</organism>
<comment type="similarity">
    <text evidence="7">Belongs to the AP2/ERF transcription factor family. ERF subfamily.</text>
</comment>
<dbReference type="Pfam" id="PF00847">
    <property type="entry name" value="AP2"/>
    <property type="match status" value="1"/>
</dbReference>
<dbReference type="SUPFAM" id="SSF54171">
    <property type="entry name" value="DNA-binding domain"/>
    <property type="match status" value="1"/>
</dbReference>
<dbReference type="FunFam" id="3.30.730.10:FF:000001">
    <property type="entry name" value="Ethylene-responsive transcription factor 2"/>
    <property type="match status" value="1"/>
</dbReference>
<dbReference type="GO" id="GO:0005634">
    <property type="term" value="C:nucleus"/>
    <property type="evidence" value="ECO:0007669"/>
    <property type="project" value="UniProtKB-SubCell"/>
</dbReference>
<keyword evidence="6" id="KW-0539">Nucleus</keyword>
<evidence type="ECO:0000256" key="7">
    <source>
        <dbReference type="ARBA" id="ARBA00024343"/>
    </source>
</evidence>
<dbReference type="InterPro" id="IPR001471">
    <property type="entry name" value="AP2/ERF_dom"/>
</dbReference>
<dbReference type="SMART" id="SM00380">
    <property type="entry name" value="AP2"/>
    <property type="match status" value="1"/>
</dbReference>
<feature type="region of interest" description="Disordered" evidence="8">
    <location>
        <begin position="206"/>
        <end position="245"/>
    </location>
</feature>
<dbReference type="AlphaFoldDB" id="A0A371HXZ5"/>
<keyword evidence="3" id="KW-0238">DNA-binding</keyword>
<comment type="subcellular location">
    <subcellularLocation>
        <location evidence="1">Nucleus</location>
    </subcellularLocation>
</comment>
<evidence type="ECO:0000259" key="9">
    <source>
        <dbReference type="PROSITE" id="PS51032"/>
    </source>
</evidence>
<feature type="region of interest" description="Disordered" evidence="8">
    <location>
        <begin position="28"/>
        <end position="117"/>
    </location>
</feature>
<evidence type="ECO:0000313" key="11">
    <source>
        <dbReference type="Proteomes" id="UP000257109"/>
    </source>
</evidence>
<keyword evidence="5" id="KW-0804">Transcription</keyword>
<evidence type="ECO:0000313" key="10">
    <source>
        <dbReference type="EMBL" id="RDY07652.1"/>
    </source>
</evidence>
<dbReference type="OrthoDB" id="1932364at2759"/>
<sequence length="284" mass="31622">METSTHSFCTTPLIKVFQTMRKRINMESDDAEYNSSATSSSSTSTSTITTPSIFLDTNTTTTSSTSSSSTSCTKQHFKTPQNDSTTSQTSLQNEKDSKECNKKRQRDNSNNHPTYRGVRMRNWGKWVSEIREPRKKSRIWLGTYPTAEMAARAHDVAAIAIKGHSAYLNFPQLAQKLPRPASTSPKDIQEAAAKAANTTFDVVKHCQSSKEEQEPNQASSSTLSMDNTQESSSSPSTNDDDTLFDLPDLFPDGNHGLCSYSSSWHLCAVDSGFRLDESFFWENY</sequence>
<feature type="compositionally biased region" description="Polar residues" evidence="8">
    <location>
        <begin position="72"/>
        <end position="92"/>
    </location>
</feature>
<feature type="compositionally biased region" description="Basic and acidic residues" evidence="8">
    <location>
        <begin position="93"/>
        <end position="109"/>
    </location>
</feature>
<dbReference type="GO" id="GO:0003677">
    <property type="term" value="F:DNA binding"/>
    <property type="evidence" value="ECO:0007669"/>
    <property type="project" value="UniProtKB-KW"/>
</dbReference>
<dbReference type="PANTHER" id="PTHR31985:SF311">
    <property type="entry name" value="AP2_ERF DOMAIN-CONTAINING PROTEIN"/>
    <property type="match status" value="1"/>
</dbReference>
<evidence type="ECO:0000256" key="8">
    <source>
        <dbReference type="SAM" id="MobiDB-lite"/>
    </source>
</evidence>
<evidence type="ECO:0000256" key="1">
    <source>
        <dbReference type="ARBA" id="ARBA00004123"/>
    </source>
</evidence>
<feature type="non-terminal residue" evidence="10">
    <location>
        <position position="1"/>
    </location>
</feature>
<keyword evidence="2" id="KW-0805">Transcription regulation</keyword>
<dbReference type="CDD" id="cd00018">
    <property type="entry name" value="AP2"/>
    <property type="match status" value="1"/>
</dbReference>
<dbReference type="PROSITE" id="PS51032">
    <property type="entry name" value="AP2_ERF"/>
    <property type="match status" value="1"/>
</dbReference>
<dbReference type="PANTHER" id="PTHR31985">
    <property type="entry name" value="ETHYLENE-RESPONSIVE TRANSCRIPTION FACTOR ERF042-RELATED"/>
    <property type="match status" value="1"/>
</dbReference>
<comment type="caution">
    <text evidence="10">The sequence shown here is derived from an EMBL/GenBank/DDBJ whole genome shotgun (WGS) entry which is preliminary data.</text>
</comment>
<protein>
    <submittedName>
        <fullName evidence="10">Ethylene-responsive transcription factor ERF034</fullName>
    </submittedName>
</protein>
<gene>
    <name evidence="10" type="primary">ERF034</name>
    <name evidence="10" type="ORF">CR513_08203</name>
</gene>
<evidence type="ECO:0000256" key="5">
    <source>
        <dbReference type="ARBA" id="ARBA00023163"/>
    </source>
</evidence>
<feature type="domain" description="AP2/ERF" evidence="9">
    <location>
        <begin position="114"/>
        <end position="171"/>
    </location>
</feature>
<feature type="compositionally biased region" description="Polar residues" evidence="8">
    <location>
        <begin position="215"/>
        <end position="230"/>
    </location>
</feature>
<dbReference type="PRINTS" id="PR00367">
    <property type="entry name" value="ETHRSPELEMNT"/>
</dbReference>
<dbReference type="InterPro" id="IPR016177">
    <property type="entry name" value="DNA-bd_dom_sf"/>
</dbReference>
<dbReference type="InterPro" id="IPR036955">
    <property type="entry name" value="AP2/ERF_dom_sf"/>
</dbReference>
<reference evidence="10" key="1">
    <citation type="submission" date="2018-05" db="EMBL/GenBank/DDBJ databases">
        <title>Draft genome of Mucuna pruriens seed.</title>
        <authorList>
            <person name="Nnadi N.E."/>
            <person name="Vos R."/>
            <person name="Hasami M.H."/>
            <person name="Devisetty U.K."/>
            <person name="Aguiy J.C."/>
        </authorList>
    </citation>
    <scope>NUCLEOTIDE SEQUENCE [LARGE SCALE GENOMIC DNA]</scope>
    <source>
        <strain evidence="10">JCA_2017</strain>
    </source>
</reference>
<dbReference type="InterPro" id="IPR051032">
    <property type="entry name" value="AP2/ERF_TF_ERF_subfamily"/>
</dbReference>
<evidence type="ECO:0000256" key="6">
    <source>
        <dbReference type="ARBA" id="ARBA00023242"/>
    </source>
</evidence>
<dbReference type="Gene3D" id="3.30.730.10">
    <property type="entry name" value="AP2/ERF domain"/>
    <property type="match status" value="1"/>
</dbReference>
<evidence type="ECO:0000256" key="4">
    <source>
        <dbReference type="ARBA" id="ARBA00023159"/>
    </source>
</evidence>
<proteinExistence type="inferred from homology"/>
<keyword evidence="4" id="KW-0010">Activator</keyword>
<dbReference type="STRING" id="157652.A0A371HXZ5"/>
<dbReference type="EMBL" id="QJKJ01001424">
    <property type="protein sequence ID" value="RDY07652.1"/>
    <property type="molecule type" value="Genomic_DNA"/>
</dbReference>